<feature type="transmembrane region" description="Helical" evidence="2">
    <location>
        <begin position="148"/>
        <end position="166"/>
    </location>
</feature>
<gene>
    <name evidence="3" type="ORF">NMN56_041025</name>
</gene>
<keyword evidence="2" id="KW-1133">Transmembrane helix</keyword>
<name>A0ABT7AAA6_9ACTN</name>
<evidence type="ECO:0008006" key="5">
    <source>
        <dbReference type="Google" id="ProtNLM"/>
    </source>
</evidence>
<evidence type="ECO:0000313" key="3">
    <source>
        <dbReference type="EMBL" id="MDJ1138235.1"/>
    </source>
</evidence>
<dbReference type="EMBL" id="JANCPR020000078">
    <property type="protein sequence ID" value="MDJ1138235.1"/>
    <property type="molecule type" value="Genomic_DNA"/>
</dbReference>
<organism evidence="3 4">
    <name type="scientific">Streptomyces iconiensis</name>
    <dbReference type="NCBI Taxonomy" id="1384038"/>
    <lineage>
        <taxon>Bacteria</taxon>
        <taxon>Bacillati</taxon>
        <taxon>Actinomycetota</taxon>
        <taxon>Actinomycetes</taxon>
        <taxon>Kitasatosporales</taxon>
        <taxon>Streptomycetaceae</taxon>
        <taxon>Streptomyces</taxon>
    </lineage>
</organism>
<keyword evidence="4" id="KW-1185">Reference proteome</keyword>
<proteinExistence type="predicted"/>
<reference evidence="3 4" key="1">
    <citation type="submission" date="2023-05" db="EMBL/GenBank/DDBJ databases">
        <title>Streptantibioticus silvisoli sp. nov., acidotolerant actinomycetes 1 from pine litter.</title>
        <authorList>
            <person name="Swiecimska M."/>
            <person name="Golinska P."/>
            <person name="Sangal V."/>
            <person name="Wachnowicz B."/>
            <person name="Goodfellow M."/>
        </authorList>
    </citation>
    <scope>NUCLEOTIDE SEQUENCE [LARGE SCALE GENOMIC DNA]</scope>
    <source>
        <strain evidence="3 4">DSM 42109</strain>
    </source>
</reference>
<comment type="caution">
    <text evidence="3">The sequence shown here is derived from an EMBL/GenBank/DDBJ whole genome shotgun (WGS) entry which is preliminary data.</text>
</comment>
<feature type="transmembrane region" description="Helical" evidence="2">
    <location>
        <begin position="119"/>
        <end position="136"/>
    </location>
</feature>
<sequence>MTQTPDVRSADPPDGPVRAAQGAGTEAAHTSDSAPGAAPRTASGTAPAKVRRWPLVLLRTVSTLFLILVLLQPVLAGMFVSGDVDLLALHEVNAHVISFVGWLQVLAAVLVWRPGRGPVWPLGLAVLLSAAVWMQGDWGYARQLDLHIPVGVLLVSAATALVHWSFGRKPGPGTSRGQGSGTGDERGSRAGAGPRRRRRA</sequence>
<feature type="region of interest" description="Disordered" evidence="1">
    <location>
        <begin position="1"/>
        <end position="45"/>
    </location>
</feature>
<feature type="region of interest" description="Disordered" evidence="1">
    <location>
        <begin position="169"/>
        <end position="200"/>
    </location>
</feature>
<dbReference type="Proteomes" id="UP001214441">
    <property type="component" value="Unassembled WGS sequence"/>
</dbReference>
<evidence type="ECO:0000313" key="4">
    <source>
        <dbReference type="Proteomes" id="UP001214441"/>
    </source>
</evidence>
<protein>
    <recommendedName>
        <fullName evidence="5">Integral membrane protein</fullName>
    </recommendedName>
</protein>
<feature type="transmembrane region" description="Helical" evidence="2">
    <location>
        <begin position="56"/>
        <end position="80"/>
    </location>
</feature>
<evidence type="ECO:0000256" key="1">
    <source>
        <dbReference type="SAM" id="MobiDB-lite"/>
    </source>
</evidence>
<accession>A0ABT7AAA6</accession>
<keyword evidence="2" id="KW-0812">Transmembrane</keyword>
<dbReference type="RefSeq" id="WP_274044770.1">
    <property type="nucleotide sequence ID" value="NZ_JANCPR020000078.1"/>
</dbReference>
<evidence type="ECO:0000256" key="2">
    <source>
        <dbReference type="SAM" id="Phobius"/>
    </source>
</evidence>
<feature type="transmembrane region" description="Helical" evidence="2">
    <location>
        <begin position="92"/>
        <end position="112"/>
    </location>
</feature>
<keyword evidence="2" id="KW-0472">Membrane</keyword>